<dbReference type="RefSeq" id="WP_039644181.1">
    <property type="nucleotide sequence ID" value="NZ_CP008747.1"/>
</dbReference>
<evidence type="ECO:0000256" key="1">
    <source>
        <dbReference type="ARBA" id="ARBA00004651"/>
    </source>
</evidence>
<comment type="subcellular location">
    <subcellularLocation>
        <location evidence="1">Cell membrane</location>
        <topology evidence="1">Multi-pass membrane protein</topology>
    </subcellularLocation>
</comment>
<keyword evidence="2" id="KW-0813">Transport</keyword>
<reference evidence="9 10" key="1">
    <citation type="journal article" date="2016" name="Front. Microbiol.">
        <title>Comprehensive Phylogenetic Analysis of Bovine Non-aureus Staphylococci Species Based on Whole-Genome Sequencing.</title>
        <authorList>
            <person name="Naushad S."/>
            <person name="Barkema H.W."/>
            <person name="Luby C."/>
            <person name="Condas L.A."/>
            <person name="Nobrega D.B."/>
            <person name="Carson D.A."/>
            <person name="De Buck J."/>
        </authorList>
    </citation>
    <scope>NUCLEOTIDE SEQUENCE [LARGE SCALE GENOMIC DNA]</scope>
    <source>
        <strain evidence="9 10">SNUC 5959</strain>
    </source>
</reference>
<name>A0A0A8HMT3_STAHY</name>
<dbReference type="Pfam" id="PF13303">
    <property type="entry name" value="PTS_EIIC_2"/>
    <property type="match status" value="1"/>
</dbReference>
<evidence type="ECO:0000256" key="5">
    <source>
        <dbReference type="ARBA" id="ARBA00022692"/>
    </source>
</evidence>
<dbReference type="GeneID" id="41072319"/>
<evidence type="ECO:0000313" key="10">
    <source>
        <dbReference type="Proteomes" id="UP000285625"/>
    </source>
</evidence>
<evidence type="ECO:0000256" key="4">
    <source>
        <dbReference type="ARBA" id="ARBA00022597"/>
    </source>
</evidence>
<dbReference type="GO" id="GO:0009401">
    <property type="term" value="P:phosphoenolpyruvate-dependent sugar phosphotransferase system"/>
    <property type="evidence" value="ECO:0007669"/>
    <property type="project" value="InterPro"/>
</dbReference>
<evidence type="ECO:0000313" key="9">
    <source>
        <dbReference type="EMBL" id="RIO47736.1"/>
    </source>
</evidence>
<feature type="domain" description="Phosphotransferase system EIIC" evidence="8">
    <location>
        <begin position="12"/>
        <end position="330"/>
    </location>
</feature>
<dbReference type="PANTHER" id="PTHR40063:SF1">
    <property type="entry name" value="MEMBRANE PROTEIN"/>
    <property type="match status" value="1"/>
</dbReference>
<evidence type="ECO:0000256" key="2">
    <source>
        <dbReference type="ARBA" id="ARBA00022448"/>
    </source>
</evidence>
<evidence type="ECO:0000256" key="7">
    <source>
        <dbReference type="ARBA" id="ARBA00023136"/>
    </source>
</evidence>
<dbReference type="AlphaFoldDB" id="A0A0A8HMT3"/>
<dbReference type="InterPro" id="IPR003352">
    <property type="entry name" value="PTS_EIIC"/>
</dbReference>
<evidence type="ECO:0000259" key="8">
    <source>
        <dbReference type="Pfam" id="PF13303"/>
    </source>
</evidence>
<sequence>MKKLLHRWFIEGLSYMTLGLFSSLIIGLILETIGKQTLFPQLDLNFLVEIGNVAKGLTGAAIGAAMAYGFKCKPLVIFSALIVGMMGYTTFAGGAVGAFLATLIVAELSRMYASKTKVDIIVTPMLTLIIGGAVAKFLGPILNEMMKAIGKLIIAATDQQPLLMGIIVAVIFGLCLTAPISSAALALMLDLSGLAAGAATIGCACQMVGFAVMGYKDNGVSGLISIGIGTSMLQVPNIILKPLLLIPPTVASALIAPIMTVFFPMVNNAAGAGMGTSGFVGQIMTVHTMGSSLHTWVLIGIFHFLLPIVLTWLIYHFMTKRQWIKPGDQTLRTVEARN</sequence>
<keyword evidence="4 9" id="KW-0762">Sugar transport</keyword>
<dbReference type="GO" id="GO:0008982">
    <property type="term" value="F:protein-N(PI)-phosphohistidine-sugar phosphotransferase activity"/>
    <property type="evidence" value="ECO:0007669"/>
    <property type="project" value="InterPro"/>
</dbReference>
<dbReference type="EMBL" id="QXVO01000001">
    <property type="protein sequence ID" value="RIO47736.1"/>
    <property type="molecule type" value="Genomic_DNA"/>
</dbReference>
<dbReference type="PANTHER" id="PTHR40063">
    <property type="entry name" value="MEMBRANE PROTEIN-RELATED"/>
    <property type="match status" value="1"/>
</dbReference>
<dbReference type="KEGG" id="shu:SHYC_02415"/>
<accession>A0A0A8HMT3</accession>
<comment type="caution">
    <text evidence="9">The sequence shown here is derived from an EMBL/GenBank/DDBJ whole genome shotgun (WGS) entry which is preliminary data.</text>
</comment>
<protein>
    <submittedName>
        <fullName evidence="9">PTS sugar transporter subunit IIC</fullName>
    </submittedName>
</protein>
<keyword evidence="3" id="KW-1003">Cell membrane</keyword>
<keyword evidence="7" id="KW-0472">Membrane</keyword>
<dbReference type="STRING" id="1284.SHYC_02415"/>
<proteinExistence type="predicted"/>
<organism evidence="9 10">
    <name type="scientific">Staphylococcus hyicus</name>
    <dbReference type="NCBI Taxonomy" id="1284"/>
    <lineage>
        <taxon>Bacteria</taxon>
        <taxon>Bacillati</taxon>
        <taxon>Bacillota</taxon>
        <taxon>Bacilli</taxon>
        <taxon>Bacillales</taxon>
        <taxon>Staphylococcaceae</taxon>
        <taxon>Staphylococcus</taxon>
    </lineage>
</organism>
<keyword evidence="5" id="KW-0812">Transmembrane</keyword>
<gene>
    <name evidence="9" type="ORF">BUZ57_00235</name>
</gene>
<keyword evidence="6" id="KW-1133">Transmembrane helix</keyword>
<evidence type="ECO:0000256" key="3">
    <source>
        <dbReference type="ARBA" id="ARBA00022475"/>
    </source>
</evidence>
<dbReference type="Proteomes" id="UP000285625">
    <property type="component" value="Unassembled WGS sequence"/>
</dbReference>
<evidence type="ECO:0000256" key="6">
    <source>
        <dbReference type="ARBA" id="ARBA00022989"/>
    </source>
</evidence>
<dbReference type="HOGENOM" id="CLU_063648_0_0_9"/>
<dbReference type="GO" id="GO:0005886">
    <property type="term" value="C:plasma membrane"/>
    <property type="evidence" value="ECO:0007669"/>
    <property type="project" value="UniProtKB-SubCell"/>
</dbReference>